<evidence type="ECO:0000256" key="7">
    <source>
        <dbReference type="ARBA" id="ARBA00023014"/>
    </source>
</evidence>
<evidence type="ECO:0000256" key="4">
    <source>
        <dbReference type="ARBA" id="ARBA00022691"/>
    </source>
</evidence>
<dbReference type="HOGENOM" id="CLU_018697_1_0_7"/>
<evidence type="ECO:0000256" key="5">
    <source>
        <dbReference type="ARBA" id="ARBA00022723"/>
    </source>
</evidence>
<dbReference type="AlphaFoldDB" id="D1B2G4"/>
<dbReference type="SFLD" id="SFLDG01082">
    <property type="entry name" value="B12-binding_domain_containing"/>
    <property type="match status" value="1"/>
</dbReference>
<keyword evidence="3" id="KW-0808">Transferase</keyword>
<reference evidence="11" key="1">
    <citation type="submission" date="2009-11" db="EMBL/GenBank/DDBJ databases">
        <title>The complete genome of Sulfurospirillum deleyianum DSM 6946.</title>
        <authorList>
            <consortium name="US DOE Joint Genome Institute (JGI-PGF)"/>
            <person name="Lucas S."/>
            <person name="Copeland A."/>
            <person name="Lapidus A."/>
            <person name="Glavina del Rio T."/>
            <person name="Dalin E."/>
            <person name="Tice H."/>
            <person name="Bruce D."/>
            <person name="Goodwin L."/>
            <person name="Pitluck S."/>
            <person name="Kyrpides N."/>
            <person name="Mavromatis K."/>
            <person name="Ivanova N."/>
            <person name="Ovchinnikova G."/>
            <person name="Munk A.C."/>
            <person name="Lu M."/>
            <person name="Brettin T."/>
            <person name="Detter J.C."/>
            <person name="Han C."/>
            <person name="Tapia R."/>
            <person name="Larimer F."/>
            <person name="Land M."/>
            <person name="Hauser L."/>
            <person name="Markowitz V."/>
            <person name="Cheng J.F."/>
            <person name="Hugenholtz P."/>
            <person name="Woyke T."/>
            <person name="Wu D."/>
            <person name="Aumann P."/>
            <person name="Schneider S."/>
            <person name="Lang E."/>
            <person name="Spring S."/>
            <person name="Klenk H.P."/>
            <person name="Eisen J.A."/>
        </authorList>
    </citation>
    <scope>NUCLEOTIDE SEQUENCE [LARGE SCALE GENOMIC DNA]</scope>
    <source>
        <strain evidence="11">ATCC 51133 / DSM 6946 / 5175</strain>
    </source>
</reference>
<dbReference type="PANTHER" id="PTHR11918">
    <property type="entry name" value="RADICAL SAM PROTEINS"/>
    <property type="match status" value="1"/>
</dbReference>
<feature type="domain" description="MTTase N-terminal" evidence="8">
    <location>
        <begin position="2"/>
        <end position="110"/>
    </location>
</feature>
<dbReference type="SUPFAM" id="SSF102114">
    <property type="entry name" value="Radical SAM enzymes"/>
    <property type="match status" value="1"/>
</dbReference>
<dbReference type="PANTHER" id="PTHR11918:SF45">
    <property type="entry name" value="THREONYLCARBAMOYLADENOSINE TRNA METHYLTHIOTRANSFERASE"/>
    <property type="match status" value="1"/>
</dbReference>
<dbReference type="Gene3D" id="3.40.50.12160">
    <property type="entry name" value="Methylthiotransferase, N-terminal domain"/>
    <property type="match status" value="1"/>
</dbReference>
<evidence type="ECO:0000256" key="6">
    <source>
        <dbReference type="ARBA" id="ARBA00023004"/>
    </source>
</evidence>
<organism evidence="10 11">
    <name type="scientific">Sulfurospirillum deleyianum (strain ATCC 51133 / DSM 6946 / 5175)</name>
    <dbReference type="NCBI Taxonomy" id="525898"/>
    <lineage>
        <taxon>Bacteria</taxon>
        <taxon>Pseudomonadati</taxon>
        <taxon>Campylobacterota</taxon>
        <taxon>Epsilonproteobacteria</taxon>
        <taxon>Campylobacterales</taxon>
        <taxon>Sulfurospirillaceae</taxon>
        <taxon>Sulfurospirillum</taxon>
    </lineage>
</organism>
<evidence type="ECO:0000256" key="2">
    <source>
        <dbReference type="ARBA" id="ARBA00022485"/>
    </source>
</evidence>
<proteinExistence type="predicted"/>
<dbReference type="RefSeq" id="WP_012857035.1">
    <property type="nucleotide sequence ID" value="NC_013512.1"/>
</dbReference>
<dbReference type="EMBL" id="CP001816">
    <property type="protein sequence ID" value="ACZ12284.1"/>
    <property type="molecule type" value="Genomic_DNA"/>
</dbReference>
<keyword evidence="7" id="KW-0411">Iron-sulfur</keyword>
<dbReference type="InterPro" id="IPR020612">
    <property type="entry name" value="Methylthiotransferase_CS"/>
</dbReference>
<protein>
    <submittedName>
        <fullName evidence="10">MiaB-like tRNA modifying enzyme</fullName>
    </submittedName>
</protein>
<dbReference type="CDD" id="cd01335">
    <property type="entry name" value="Radical_SAM"/>
    <property type="match status" value="1"/>
</dbReference>
<dbReference type="Pfam" id="PF04055">
    <property type="entry name" value="Radical_SAM"/>
    <property type="match status" value="1"/>
</dbReference>
<dbReference type="NCBIfam" id="TIGR00089">
    <property type="entry name" value="MiaB/RimO family radical SAM methylthiotransferase"/>
    <property type="match status" value="1"/>
</dbReference>
<dbReference type="NCBIfam" id="TIGR01579">
    <property type="entry name" value="MiaB-like-C"/>
    <property type="match status" value="1"/>
</dbReference>
<dbReference type="InterPro" id="IPR038135">
    <property type="entry name" value="Methylthiotransferase_N_sf"/>
</dbReference>
<dbReference type="InterPro" id="IPR013848">
    <property type="entry name" value="Methylthiotransferase_N"/>
</dbReference>
<comment type="cofactor">
    <cofactor evidence="1">
        <name>[4Fe-4S] cluster</name>
        <dbReference type="ChEBI" id="CHEBI:49883"/>
    </cofactor>
</comment>
<dbReference type="InterPro" id="IPR005839">
    <property type="entry name" value="Methylthiotransferase"/>
</dbReference>
<dbReference type="STRING" id="525898.Sdel_1263"/>
<dbReference type="SFLD" id="SFLDS00029">
    <property type="entry name" value="Radical_SAM"/>
    <property type="match status" value="1"/>
</dbReference>
<dbReference type="InterPro" id="IPR007197">
    <property type="entry name" value="rSAM"/>
</dbReference>
<name>D1B2G4_SULD5</name>
<dbReference type="GO" id="GO:0051539">
    <property type="term" value="F:4 iron, 4 sulfur cluster binding"/>
    <property type="evidence" value="ECO:0007669"/>
    <property type="project" value="UniProtKB-KW"/>
</dbReference>
<dbReference type="eggNOG" id="COG0621">
    <property type="taxonomic scope" value="Bacteria"/>
</dbReference>
<dbReference type="SMART" id="SM00729">
    <property type="entry name" value="Elp3"/>
    <property type="match status" value="1"/>
</dbReference>
<evidence type="ECO:0000313" key="10">
    <source>
        <dbReference type="EMBL" id="ACZ12284.1"/>
    </source>
</evidence>
<dbReference type="PROSITE" id="PS01278">
    <property type="entry name" value="MTTASE_RADICAL"/>
    <property type="match status" value="1"/>
</dbReference>
<keyword evidence="4" id="KW-0949">S-adenosyl-L-methionine</keyword>
<keyword evidence="2" id="KW-0004">4Fe-4S</keyword>
<accession>D1B2G4</accession>
<evidence type="ECO:0000259" key="9">
    <source>
        <dbReference type="PROSITE" id="PS51918"/>
    </source>
</evidence>
<evidence type="ECO:0000256" key="1">
    <source>
        <dbReference type="ARBA" id="ARBA00001966"/>
    </source>
</evidence>
<dbReference type="OrthoDB" id="9805215at2"/>
<dbReference type="InterPro" id="IPR006467">
    <property type="entry name" value="MiaB-like_bact"/>
</dbReference>
<dbReference type="InterPro" id="IPR023404">
    <property type="entry name" value="rSAM_horseshoe"/>
</dbReference>
<keyword evidence="6" id="KW-0408">Iron</keyword>
<dbReference type="GO" id="GO:0046872">
    <property type="term" value="F:metal ion binding"/>
    <property type="evidence" value="ECO:0007669"/>
    <property type="project" value="UniProtKB-KW"/>
</dbReference>
<sequence length="414" mass="47332">MKKVFFKTFGCRTNIYDTQVMMENLKDFEVTEHEAEADIVVVNSCTVTNGADTGVRSYINHASKLGKKVVLAGCGAMSKGEALFAQNRVFGVLGHSEKRSINTLLHNATPFFQIGDLTSLDETIVHEYTGKTKAFIKIQEGCNFRCSYCIIPFVRGNARSQDEQKIIEQVEKLALNGYGEFVLTGTNIGSYGKDKGSSLGRLVQRLGAIRGVRRIRLGSIEPVQIDESFREILNEPWLERHLHIALQHTSEAMLQLMRRRNNVKRDLELFMELGEKGFALGTDFITGHPGESEAIWEEAYSTLERFPLTHIHAFTYSKRDGTPSSTMKPEIKGDIAKIRHQQVEALIERKNRAFREKNHTTPLEVLVEEYKENFFVGYDQFYNKVMIQSERDLLKEWVKLESYDIRQEANYAHF</sequence>
<dbReference type="PROSITE" id="PS51449">
    <property type="entry name" value="MTTASE_N"/>
    <property type="match status" value="1"/>
</dbReference>
<dbReference type="InterPro" id="IPR006638">
    <property type="entry name" value="Elp3/MiaA/NifB-like_rSAM"/>
</dbReference>
<evidence type="ECO:0000259" key="8">
    <source>
        <dbReference type="PROSITE" id="PS51449"/>
    </source>
</evidence>
<keyword evidence="11" id="KW-1185">Reference proteome</keyword>
<gene>
    <name evidence="10" type="ordered locus">Sdel_1263</name>
</gene>
<dbReference type="Proteomes" id="UP000002222">
    <property type="component" value="Chromosome"/>
</dbReference>
<dbReference type="Gene3D" id="3.80.30.20">
    <property type="entry name" value="tm_1862 like domain"/>
    <property type="match status" value="1"/>
</dbReference>
<evidence type="ECO:0000313" key="11">
    <source>
        <dbReference type="Proteomes" id="UP000002222"/>
    </source>
</evidence>
<keyword evidence="5" id="KW-0479">Metal-binding</keyword>
<dbReference type="PROSITE" id="PS51918">
    <property type="entry name" value="RADICAL_SAM"/>
    <property type="match status" value="1"/>
</dbReference>
<dbReference type="GO" id="GO:0035598">
    <property type="term" value="F:tRNA (N(6)-L-threonylcarbamoyladenosine(37)-C(2))-methylthiotransferase activity"/>
    <property type="evidence" value="ECO:0007669"/>
    <property type="project" value="TreeGrafter"/>
</dbReference>
<reference evidence="10 11" key="2">
    <citation type="journal article" date="2010" name="Stand. Genomic Sci.">
        <title>Complete genome sequence of Sulfurospirillum deleyianum type strain (5175).</title>
        <authorList>
            <person name="Sikorski J."/>
            <person name="Lapidus A."/>
            <person name="Copeland A."/>
            <person name="Glavina Del Rio T."/>
            <person name="Nolan M."/>
            <person name="Lucas S."/>
            <person name="Chen F."/>
            <person name="Tice H."/>
            <person name="Cheng J.F."/>
            <person name="Saunders E."/>
            <person name="Bruce D."/>
            <person name="Goodwin L."/>
            <person name="Pitluck S."/>
            <person name="Ovchinnikova G."/>
            <person name="Pati A."/>
            <person name="Ivanova N."/>
            <person name="Mavromatis K."/>
            <person name="Chen A."/>
            <person name="Palaniappan K."/>
            <person name="Chain P."/>
            <person name="Land M."/>
            <person name="Hauser L."/>
            <person name="Chang Y.J."/>
            <person name="Jeffries C.D."/>
            <person name="Brettin T."/>
            <person name="Detter J.C."/>
            <person name="Han C."/>
            <person name="Rohde M."/>
            <person name="Lang E."/>
            <person name="Spring S."/>
            <person name="Goker M."/>
            <person name="Bristow J."/>
            <person name="Eisen J.A."/>
            <person name="Markowitz V."/>
            <person name="Hugenholtz P."/>
            <person name="Kyrpides N.C."/>
            <person name="Klenk H.P."/>
        </authorList>
    </citation>
    <scope>NUCLEOTIDE SEQUENCE [LARGE SCALE GENOMIC DNA]</scope>
    <source>
        <strain evidence="11">ATCC 51133 / DSM 6946 / 5175</strain>
    </source>
</reference>
<dbReference type="Pfam" id="PF00919">
    <property type="entry name" value="UPF0004"/>
    <property type="match status" value="1"/>
</dbReference>
<dbReference type="InterPro" id="IPR058240">
    <property type="entry name" value="rSAM_sf"/>
</dbReference>
<evidence type="ECO:0000256" key="3">
    <source>
        <dbReference type="ARBA" id="ARBA00022679"/>
    </source>
</evidence>
<feature type="domain" description="Radical SAM core" evidence="9">
    <location>
        <begin position="128"/>
        <end position="355"/>
    </location>
</feature>
<dbReference type="KEGG" id="sdl:Sdel_1263"/>